<dbReference type="NCBIfam" id="TIGR03330">
    <property type="entry name" value="SAM_DCase_Bsu"/>
    <property type="match status" value="1"/>
</dbReference>
<evidence type="ECO:0000256" key="9">
    <source>
        <dbReference type="ARBA" id="ARBA00023317"/>
    </source>
</evidence>
<gene>
    <name evidence="10" type="primary">speD</name>
    <name evidence="10" type="ORF">CSB45_12230</name>
</gene>
<keyword evidence="4" id="KW-0745">Spermidine biosynthesis</keyword>
<keyword evidence="9" id="KW-0670">Pyruvate</keyword>
<dbReference type="InterPro" id="IPR016067">
    <property type="entry name" value="S-AdoMet_deCO2ase_core"/>
</dbReference>
<evidence type="ECO:0000256" key="2">
    <source>
        <dbReference type="ARBA" id="ARBA00022793"/>
    </source>
</evidence>
<dbReference type="InterPro" id="IPR017716">
    <property type="entry name" value="S-AdoMet_deCOase_pro-enz"/>
</dbReference>
<comment type="cofactor">
    <cofactor evidence="1">
        <name>pyruvate</name>
        <dbReference type="ChEBI" id="CHEBI:15361"/>
    </cofactor>
</comment>
<evidence type="ECO:0000256" key="1">
    <source>
        <dbReference type="ARBA" id="ARBA00001928"/>
    </source>
</evidence>
<keyword evidence="7" id="KW-0456">Lyase</keyword>
<dbReference type="GO" id="GO:0004014">
    <property type="term" value="F:adenosylmethionine decarboxylase activity"/>
    <property type="evidence" value="ECO:0007669"/>
    <property type="project" value="InterPro"/>
</dbReference>
<dbReference type="AlphaFoldDB" id="A0A2G6E3G0"/>
<keyword evidence="3" id="KW-0068">Autocatalytic cleavage</keyword>
<keyword evidence="8" id="KW-0704">Schiff base</keyword>
<keyword evidence="5" id="KW-0620">Polyamine biosynthesis</keyword>
<organism evidence="10 11">
    <name type="scientific">candidate division KSB3 bacterium</name>
    <dbReference type="NCBI Taxonomy" id="2044937"/>
    <lineage>
        <taxon>Bacteria</taxon>
        <taxon>candidate division KSB3</taxon>
    </lineage>
</organism>
<dbReference type="GO" id="GO:0005829">
    <property type="term" value="C:cytosol"/>
    <property type="evidence" value="ECO:0007669"/>
    <property type="project" value="TreeGrafter"/>
</dbReference>
<evidence type="ECO:0000256" key="5">
    <source>
        <dbReference type="ARBA" id="ARBA00023115"/>
    </source>
</evidence>
<evidence type="ECO:0000313" key="11">
    <source>
        <dbReference type="Proteomes" id="UP000229740"/>
    </source>
</evidence>
<comment type="caution">
    <text evidence="10">The sequence shown here is derived from an EMBL/GenBank/DDBJ whole genome shotgun (WGS) entry which is preliminary data.</text>
</comment>
<evidence type="ECO:0000313" key="10">
    <source>
        <dbReference type="EMBL" id="PID56291.1"/>
    </source>
</evidence>
<evidence type="ECO:0000256" key="8">
    <source>
        <dbReference type="ARBA" id="ARBA00023270"/>
    </source>
</evidence>
<keyword evidence="2" id="KW-0210">Decarboxylase</keyword>
<dbReference type="EMBL" id="PDPS01000036">
    <property type="protein sequence ID" value="PID56291.1"/>
    <property type="molecule type" value="Genomic_DNA"/>
</dbReference>
<dbReference type="PANTHER" id="PTHR33866">
    <property type="entry name" value="S-ADENOSYLMETHIONINE DECARBOXYLASE PROENZYME"/>
    <property type="match status" value="1"/>
</dbReference>
<evidence type="ECO:0000256" key="3">
    <source>
        <dbReference type="ARBA" id="ARBA00022813"/>
    </source>
</evidence>
<evidence type="ECO:0000256" key="7">
    <source>
        <dbReference type="ARBA" id="ARBA00023239"/>
    </source>
</evidence>
<sequence length="141" mass="15474">MLQTRTLGRQITASFEGCGGEAFADTARLTAVLRQVVKLLGFEEVAHISHSFAPQGSTSVLILAQSHIIAHTWPEYRALVIDLFACGEIHFFPAAEFVKAAVNAREYMIEERVRKVGTGDSAQEGIPEMTPHFKDNGFIIA</sequence>
<evidence type="ECO:0000256" key="4">
    <source>
        <dbReference type="ARBA" id="ARBA00023066"/>
    </source>
</evidence>
<proteinExistence type="predicted"/>
<dbReference type="Pfam" id="PF02675">
    <property type="entry name" value="AdoMet_dc"/>
    <property type="match status" value="1"/>
</dbReference>
<dbReference type="Proteomes" id="UP000229740">
    <property type="component" value="Unassembled WGS sequence"/>
</dbReference>
<evidence type="ECO:0000256" key="6">
    <source>
        <dbReference type="ARBA" id="ARBA00023145"/>
    </source>
</evidence>
<dbReference type="PANTHER" id="PTHR33866:SF2">
    <property type="entry name" value="S-ADENOSYLMETHIONINE DECARBOXYLASE PROENZYME"/>
    <property type="match status" value="1"/>
</dbReference>
<protein>
    <submittedName>
        <fullName evidence="10">Adenosylmethionine decarboxylase</fullName>
    </submittedName>
</protein>
<dbReference type="Gene3D" id="3.60.90.10">
    <property type="entry name" value="S-adenosylmethionine decarboxylase"/>
    <property type="match status" value="1"/>
</dbReference>
<accession>A0A2G6E3G0</accession>
<name>A0A2G6E3G0_9BACT</name>
<reference evidence="10 11" key="1">
    <citation type="submission" date="2017-10" db="EMBL/GenBank/DDBJ databases">
        <title>Novel microbial diversity and functional potential in the marine mammal oral microbiome.</title>
        <authorList>
            <person name="Dudek N.K."/>
            <person name="Sun C.L."/>
            <person name="Burstein D."/>
            <person name="Kantor R.S."/>
            <person name="Aliaga Goltsman D.S."/>
            <person name="Bik E.M."/>
            <person name="Thomas B.C."/>
            <person name="Banfield J.F."/>
            <person name="Relman D.A."/>
        </authorList>
    </citation>
    <scope>NUCLEOTIDE SEQUENCE [LARGE SCALE GENOMIC DNA]</scope>
    <source>
        <strain evidence="10">DOLZORAL124_49_17</strain>
    </source>
</reference>
<dbReference type="SUPFAM" id="SSF56276">
    <property type="entry name" value="S-adenosylmethionine decarboxylase"/>
    <property type="match status" value="1"/>
</dbReference>
<keyword evidence="6" id="KW-0865">Zymogen</keyword>
<dbReference type="GO" id="GO:0008295">
    <property type="term" value="P:spermidine biosynthetic process"/>
    <property type="evidence" value="ECO:0007669"/>
    <property type="project" value="UniProtKB-KW"/>
</dbReference>
<dbReference type="InterPro" id="IPR003826">
    <property type="entry name" value="AdoMetDC_fam_prok"/>
</dbReference>